<dbReference type="InterPro" id="IPR007655">
    <property type="entry name" value="Slam_C"/>
</dbReference>
<feature type="signal peptide" evidence="1">
    <location>
        <begin position="1"/>
        <end position="26"/>
    </location>
</feature>
<evidence type="ECO:0000256" key="1">
    <source>
        <dbReference type="SAM" id="SignalP"/>
    </source>
</evidence>
<dbReference type="Pfam" id="PF14559">
    <property type="entry name" value="TPR_19"/>
    <property type="match status" value="1"/>
</dbReference>
<dbReference type="EMBL" id="BMIG01000006">
    <property type="protein sequence ID" value="GGA98588.1"/>
    <property type="molecule type" value="Genomic_DNA"/>
</dbReference>
<evidence type="ECO:0000313" key="4">
    <source>
        <dbReference type="Proteomes" id="UP000620596"/>
    </source>
</evidence>
<dbReference type="RefSeq" id="WP_188708324.1">
    <property type="nucleotide sequence ID" value="NZ_BMIG01000006.1"/>
</dbReference>
<feature type="chain" id="PRO_5037801077" description="Surface lipoprotein assembly modifier C-terminal domain-containing protein" evidence="1">
    <location>
        <begin position="27"/>
        <end position="443"/>
    </location>
</feature>
<dbReference type="PROSITE" id="PS51257">
    <property type="entry name" value="PROKAR_LIPOPROTEIN"/>
    <property type="match status" value="1"/>
</dbReference>
<organism evidence="3 4">
    <name type="scientific">Polaromonas eurypsychrophila</name>
    <dbReference type="NCBI Taxonomy" id="1614635"/>
    <lineage>
        <taxon>Bacteria</taxon>
        <taxon>Pseudomonadati</taxon>
        <taxon>Pseudomonadota</taxon>
        <taxon>Betaproteobacteria</taxon>
        <taxon>Burkholderiales</taxon>
        <taxon>Comamonadaceae</taxon>
        <taxon>Polaromonas</taxon>
    </lineage>
</organism>
<accession>A0A916SI42</accession>
<keyword evidence="4" id="KW-1185">Reference proteome</keyword>
<name>A0A916SI42_9BURK</name>
<evidence type="ECO:0000313" key="3">
    <source>
        <dbReference type="EMBL" id="GGA98588.1"/>
    </source>
</evidence>
<keyword evidence="1" id="KW-0732">Signal</keyword>
<protein>
    <recommendedName>
        <fullName evidence="2">Surface lipoprotein assembly modifier C-terminal domain-containing protein</fullName>
    </recommendedName>
</protein>
<dbReference type="SUPFAM" id="SSF48452">
    <property type="entry name" value="TPR-like"/>
    <property type="match status" value="1"/>
</dbReference>
<dbReference type="Gene3D" id="1.25.40.10">
    <property type="entry name" value="Tetratricopeptide repeat domain"/>
    <property type="match status" value="1"/>
</dbReference>
<dbReference type="Proteomes" id="UP000620596">
    <property type="component" value="Unassembled WGS sequence"/>
</dbReference>
<dbReference type="InterPro" id="IPR011990">
    <property type="entry name" value="TPR-like_helical_dom_sf"/>
</dbReference>
<dbReference type="Pfam" id="PF04575">
    <property type="entry name" value="SlipAM"/>
    <property type="match status" value="1"/>
</dbReference>
<comment type="caution">
    <text evidence="3">The sequence shown here is derived from an EMBL/GenBank/DDBJ whole genome shotgun (WGS) entry which is preliminary data.</text>
</comment>
<reference evidence="3" key="1">
    <citation type="journal article" date="2014" name="Int. J. Syst. Evol. Microbiol.">
        <title>Complete genome sequence of Corynebacterium casei LMG S-19264T (=DSM 44701T), isolated from a smear-ripened cheese.</title>
        <authorList>
            <consortium name="US DOE Joint Genome Institute (JGI-PGF)"/>
            <person name="Walter F."/>
            <person name="Albersmeier A."/>
            <person name="Kalinowski J."/>
            <person name="Ruckert C."/>
        </authorList>
    </citation>
    <scope>NUCLEOTIDE SEQUENCE</scope>
    <source>
        <strain evidence="3">CGMCC 1.15322</strain>
    </source>
</reference>
<evidence type="ECO:0000259" key="2">
    <source>
        <dbReference type="Pfam" id="PF04575"/>
    </source>
</evidence>
<sequence length="443" mass="48159">MFAKRFSQLLLSGCACALWLAGPAHAQADALVRESLLLVEQGKSQQAFAQLAAVETERAGDPDFDTVLGIAANETGQFTRAVFALERVLTVQPGNSRARAELGRALFALGDNQAARQVLQETKRDGIPPEAARKIDEFLQAIDRNEEAARSSIKAYVEAGIGRDSNINSGPSNANVAVPSLGGLVLTLDRTGVKLKDSFYSVGAGVSGRFVIDPRLSLIASASGNYRFNNDYNDFDTNQFDLSAGGSYKIDKDEFTVAAQIGSFSADNRGVRDQRGVVGEWTHRPEAASQWSTYLQMSTLRYPGQSLRDAERFVLGTSYATAFRSGLLAFGGGYVGTENERAANVPHLGHHLAGLRAGLQQSVNADVDVFANMGYEERRYGGADPFFLVTRRDKQTSLNLGLTWVPFVNWRVTPQLSLLKTDSNIAISDFSKRVLSVTVRKDF</sequence>
<proteinExistence type="predicted"/>
<dbReference type="AlphaFoldDB" id="A0A916SI42"/>
<feature type="domain" description="Surface lipoprotein assembly modifier C-terminal" evidence="2">
    <location>
        <begin position="222"/>
        <end position="443"/>
    </location>
</feature>
<gene>
    <name evidence="3" type="ORF">GCM10011496_19610</name>
</gene>
<reference evidence="3" key="2">
    <citation type="submission" date="2020-09" db="EMBL/GenBank/DDBJ databases">
        <authorList>
            <person name="Sun Q."/>
            <person name="Zhou Y."/>
        </authorList>
    </citation>
    <scope>NUCLEOTIDE SEQUENCE</scope>
    <source>
        <strain evidence="3">CGMCC 1.15322</strain>
    </source>
</reference>